<dbReference type="InterPro" id="IPR008979">
    <property type="entry name" value="Galactose-bd-like_sf"/>
</dbReference>
<proteinExistence type="inferred from homology"/>
<dbReference type="PANTHER" id="PTHR10963">
    <property type="entry name" value="GLYCOSYL HYDROLASE-RELATED"/>
    <property type="match status" value="1"/>
</dbReference>
<dbReference type="CDD" id="cd08023">
    <property type="entry name" value="GH16_laminarinase_like"/>
    <property type="match status" value="1"/>
</dbReference>
<comment type="similarity">
    <text evidence="1">Belongs to the glycosyl hydrolase 16 family.</text>
</comment>
<gene>
    <name evidence="5" type="primary">glcA-2</name>
    <name evidence="5" type="ORF">BBEV_0371</name>
</gene>
<evidence type="ECO:0000313" key="5">
    <source>
        <dbReference type="EMBL" id="AOM81765.1"/>
    </source>
</evidence>
<dbReference type="PANTHER" id="PTHR10963:SF55">
    <property type="entry name" value="GLYCOSIDE HYDROLASE FAMILY 16 PROTEIN"/>
    <property type="match status" value="1"/>
</dbReference>
<dbReference type="Proteomes" id="UP000094463">
    <property type="component" value="Chromosome"/>
</dbReference>
<dbReference type="AlphaFoldDB" id="A0A1D7QRY2"/>
<dbReference type="InterPro" id="IPR050546">
    <property type="entry name" value="Glycosyl_Hydrlase_16"/>
</dbReference>
<dbReference type="Gene3D" id="2.60.120.200">
    <property type="match status" value="1"/>
</dbReference>
<feature type="domain" description="GH16" evidence="4">
    <location>
        <begin position="32"/>
        <end position="291"/>
    </location>
</feature>
<dbReference type="SUPFAM" id="SSF49785">
    <property type="entry name" value="Galactose-binding domain-like"/>
    <property type="match status" value="2"/>
</dbReference>
<feature type="compositionally biased region" description="Basic and acidic residues" evidence="2">
    <location>
        <begin position="703"/>
        <end position="719"/>
    </location>
</feature>
<accession>A0A1D7QRY2</accession>
<organism evidence="5 6">
    <name type="scientific">Salisediminibacterium beveridgei</name>
    <dbReference type="NCBI Taxonomy" id="632773"/>
    <lineage>
        <taxon>Bacteria</taxon>
        <taxon>Bacillati</taxon>
        <taxon>Bacillota</taxon>
        <taxon>Bacilli</taxon>
        <taxon>Bacillales</taxon>
        <taxon>Bacillaceae</taxon>
        <taxon>Salisediminibacterium</taxon>
    </lineage>
</organism>
<dbReference type="GO" id="GO:0005975">
    <property type="term" value="P:carbohydrate metabolic process"/>
    <property type="evidence" value="ECO:0007669"/>
    <property type="project" value="InterPro"/>
</dbReference>
<feature type="region of interest" description="Disordered" evidence="2">
    <location>
        <begin position="290"/>
        <end position="312"/>
    </location>
</feature>
<feature type="chain" id="PRO_5009099062" evidence="3">
    <location>
        <begin position="25"/>
        <end position="726"/>
    </location>
</feature>
<evidence type="ECO:0000256" key="2">
    <source>
        <dbReference type="SAM" id="MobiDB-lite"/>
    </source>
</evidence>
<keyword evidence="6" id="KW-1185">Reference proteome</keyword>
<dbReference type="PROSITE" id="PS51762">
    <property type="entry name" value="GH16_2"/>
    <property type="match status" value="1"/>
</dbReference>
<feature type="compositionally biased region" description="Polar residues" evidence="2">
    <location>
        <begin position="675"/>
        <end position="686"/>
    </location>
</feature>
<dbReference type="SUPFAM" id="SSF49899">
    <property type="entry name" value="Concanavalin A-like lectins/glucanases"/>
    <property type="match status" value="1"/>
</dbReference>
<dbReference type="GO" id="GO:0004553">
    <property type="term" value="F:hydrolase activity, hydrolyzing O-glycosyl compounds"/>
    <property type="evidence" value="ECO:0007669"/>
    <property type="project" value="InterPro"/>
</dbReference>
<sequence>MKKPLISLMAVLLIMPGFTGLAGAQESDGPESDESGGPNWQMTWNDEFDGDELDQDKWRIDIGNGFYDGDNWIEGWGNNESQSYQEDNVFIDDGHLVLEAREESVSDDKGDYDFTSGKVLTDESFSQAYGRFEASMKLPEGQGYWPAFWMMPQDDVYGGWAASGEIDIMENRGSETDKVGAAIHYGDLWPDNTYTAAEYHFPEDRRTTDFNEYAIEWEPGEIRWYVNDELYSTKTEWGTKYGEYPAPFDQEFHMILNLAIGGWYGGEPDETTVFPGQVKVDYVRVYEDADAEHPPPGEYIDPDDSDEEPTVDPSKNWVEIGENLIQDGTFETTTEFGDENGGFDWNVFNMGDHDPNGGKADFTIENEELRATINQVGWTWWHIQLMQDVPDVKAGTYKLEFDMRSEEERTIRTKLDGSGSGLVDVEVSNDMETHEVYFEVNSPSDLNVLFGLGRDGDQPELDTPYDMHLDNVRLVEVAVDGESDGPSDPNEFDHWVESGESLIEDGSFEYTTEFGDENNSIVWNVFNMGDYDPNAGSAAFEIVVEELKATINQPGWEWWHIQFMQDVTVPEGVYKVAFDMRSEKDRPVYVELVGSDTGILTFDVDGEMDTYHSYINVSETGDFNFMFGLGRTASDVEPETPYSIYLDNVRLVPVEKGEEEDMRGHPGLHNKSVDENGNLSIINGNGRTIDIPAQPKGLLEGGKPSKERNQIPDHAKENRNGNGNNR</sequence>
<reference evidence="5 6" key="1">
    <citation type="submission" date="2015-08" db="EMBL/GenBank/DDBJ databases">
        <title>The complete genome sequence of Bacillus beveridgei MLTeJB.</title>
        <authorList>
            <person name="Hanson T.E."/>
            <person name="Mesa C."/>
            <person name="Basesman S.M."/>
            <person name="Oremland R.S."/>
        </authorList>
    </citation>
    <scope>NUCLEOTIDE SEQUENCE [LARGE SCALE GENOMIC DNA]</scope>
    <source>
        <strain evidence="5 6">MLTeJB</strain>
    </source>
</reference>
<dbReference type="RefSeq" id="WP_069363906.1">
    <property type="nucleotide sequence ID" value="NZ_CP012502.1"/>
</dbReference>
<evidence type="ECO:0000256" key="3">
    <source>
        <dbReference type="SAM" id="SignalP"/>
    </source>
</evidence>
<dbReference type="PATRIC" id="fig|632773.3.peg.401"/>
<keyword evidence="3" id="KW-0732">Signal</keyword>
<dbReference type="EMBL" id="CP012502">
    <property type="protein sequence ID" value="AOM81765.1"/>
    <property type="molecule type" value="Genomic_DNA"/>
</dbReference>
<feature type="region of interest" description="Disordered" evidence="2">
    <location>
        <begin position="23"/>
        <end position="48"/>
    </location>
</feature>
<dbReference type="Pfam" id="PF00722">
    <property type="entry name" value="Glyco_hydro_16"/>
    <property type="match status" value="1"/>
</dbReference>
<dbReference type="InterPro" id="IPR000757">
    <property type="entry name" value="Beta-glucanase-like"/>
</dbReference>
<dbReference type="Gene3D" id="2.60.120.260">
    <property type="entry name" value="Galactose-binding domain-like"/>
    <property type="match status" value="2"/>
</dbReference>
<evidence type="ECO:0000313" key="6">
    <source>
        <dbReference type="Proteomes" id="UP000094463"/>
    </source>
</evidence>
<feature type="region of interest" description="Disordered" evidence="2">
    <location>
        <begin position="657"/>
        <end position="726"/>
    </location>
</feature>
<dbReference type="InterPro" id="IPR013320">
    <property type="entry name" value="ConA-like_dom_sf"/>
</dbReference>
<feature type="compositionally biased region" description="Acidic residues" evidence="2">
    <location>
        <begin position="300"/>
        <end position="310"/>
    </location>
</feature>
<dbReference type="KEGG" id="bbev:BBEV_0371"/>
<name>A0A1D7QRY2_9BACI</name>
<protein>
    <submittedName>
        <fullName evidence="5">Glucan endo-1,3-beta-glucosidase A1</fullName>
    </submittedName>
</protein>
<evidence type="ECO:0000256" key="1">
    <source>
        <dbReference type="ARBA" id="ARBA00006865"/>
    </source>
</evidence>
<evidence type="ECO:0000259" key="4">
    <source>
        <dbReference type="PROSITE" id="PS51762"/>
    </source>
</evidence>
<feature type="signal peptide" evidence="3">
    <location>
        <begin position="1"/>
        <end position="24"/>
    </location>
</feature>